<dbReference type="PROSITE" id="PS50903">
    <property type="entry name" value="RUBREDOXIN_LIKE"/>
    <property type="match status" value="1"/>
</dbReference>
<proteinExistence type="predicted"/>
<dbReference type="EMBL" id="BDSP01000055">
    <property type="protein sequence ID" value="GAX12717.1"/>
    <property type="molecule type" value="Genomic_DNA"/>
</dbReference>
<evidence type="ECO:0000313" key="4">
    <source>
        <dbReference type="Proteomes" id="UP000198406"/>
    </source>
</evidence>
<dbReference type="InParanoid" id="A0A1Z5JFC4"/>
<accession>A0A1Z5JFC4</accession>
<dbReference type="SUPFAM" id="SSF57802">
    <property type="entry name" value="Rubredoxin-like"/>
    <property type="match status" value="1"/>
</dbReference>
<feature type="domain" description="Rubredoxin-like" evidence="2">
    <location>
        <begin position="416"/>
        <end position="458"/>
    </location>
</feature>
<protein>
    <recommendedName>
        <fullName evidence="2">Rubredoxin-like domain-containing protein</fullName>
    </recommendedName>
</protein>
<dbReference type="AlphaFoldDB" id="A0A1Z5JFC4"/>
<sequence length="463" mass="51737">MFAIPSFFPTPYVRRCLPCIPLLQRIHKPTNMRFSLFALLSLTATESFTPARMAPQRARVILHGEFDDILRETAATSSPLPSRRRIELGNLQNSRTTVLASSFPAPLQEELTDDPFADESEALNKIQYLQEQKTVTLESRLKSMDLQDIVTTMVVPGIALFAAGRWGYNRVSGRVTQSADDTLAAFAKEMLYHDGDFKEMELCVKDYNKKMLWLPTRKDAMLKTYLEAYAKKKTVSPQAIASISYVFTLFQLNEAKAAETLVALCKKMGTEKISSAGKLLFLGSRILKSPEGKNALTPIKELIKSTYRDAQVAETLVETSQHAIAEAAYRATVQAAGKNQKSLTKGWQALGLDKEKATQIFEEEAKEGFISARETMYGGQTQKYDKKGNRLNPDGSYENPEDAKKAEEESSEDAVSNVYECGECGYTLFIAQGRETKFFGEGFRCPECGASRDKFNARDDVEE</sequence>
<dbReference type="Gene3D" id="2.20.28.10">
    <property type="match status" value="1"/>
</dbReference>
<feature type="region of interest" description="Disordered" evidence="1">
    <location>
        <begin position="381"/>
        <end position="412"/>
    </location>
</feature>
<comment type="caution">
    <text evidence="3">The sequence shown here is derived from an EMBL/GenBank/DDBJ whole genome shotgun (WGS) entry which is preliminary data.</text>
</comment>
<dbReference type="InterPro" id="IPR024934">
    <property type="entry name" value="Rubredoxin-like_dom"/>
</dbReference>
<reference evidence="3 4" key="1">
    <citation type="journal article" date="2015" name="Plant Cell">
        <title>Oil accumulation by the oleaginous diatom Fistulifera solaris as revealed by the genome and transcriptome.</title>
        <authorList>
            <person name="Tanaka T."/>
            <person name="Maeda Y."/>
            <person name="Veluchamy A."/>
            <person name="Tanaka M."/>
            <person name="Abida H."/>
            <person name="Marechal E."/>
            <person name="Bowler C."/>
            <person name="Muto M."/>
            <person name="Sunaga Y."/>
            <person name="Tanaka M."/>
            <person name="Yoshino T."/>
            <person name="Taniguchi T."/>
            <person name="Fukuda Y."/>
            <person name="Nemoto M."/>
            <person name="Matsumoto M."/>
            <person name="Wong P.S."/>
            <person name="Aburatani S."/>
            <person name="Fujibuchi W."/>
        </authorList>
    </citation>
    <scope>NUCLEOTIDE SEQUENCE [LARGE SCALE GENOMIC DNA]</scope>
    <source>
        <strain evidence="3 4">JPCC DA0580</strain>
    </source>
</reference>
<evidence type="ECO:0000259" key="2">
    <source>
        <dbReference type="PROSITE" id="PS50903"/>
    </source>
</evidence>
<dbReference type="GO" id="GO:0005506">
    <property type="term" value="F:iron ion binding"/>
    <property type="evidence" value="ECO:0007669"/>
    <property type="project" value="InterPro"/>
</dbReference>
<evidence type="ECO:0000256" key="1">
    <source>
        <dbReference type="SAM" id="MobiDB-lite"/>
    </source>
</evidence>
<dbReference type="OrthoDB" id="194772at2759"/>
<dbReference type="CDD" id="cd00350">
    <property type="entry name" value="rubredoxin_like"/>
    <property type="match status" value="1"/>
</dbReference>
<evidence type="ECO:0000313" key="3">
    <source>
        <dbReference type="EMBL" id="GAX12717.1"/>
    </source>
</evidence>
<dbReference type="Proteomes" id="UP000198406">
    <property type="component" value="Unassembled WGS sequence"/>
</dbReference>
<organism evidence="3 4">
    <name type="scientific">Fistulifera solaris</name>
    <name type="common">Oleaginous diatom</name>
    <dbReference type="NCBI Taxonomy" id="1519565"/>
    <lineage>
        <taxon>Eukaryota</taxon>
        <taxon>Sar</taxon>
        <taxon>Stramenopiles</taxon>
        <taxon>Ochrophyta</taxon>
        <taxon>Bacillariophyta</taxon>
        <taxon>Bacillariophyceae</taxon>
        <taxon>Bacillariophycidae</taxon>
        <taxon>Naviculales</taxon>
        <taxon>Naviculaceae</taxon>
        <taxon>Fistulifera</taxon>
    </lineage>
</organism>
<name>A0A1Z5JFC4_FISSO</name>
<keyword evidence="4" id="KW-1185">Reference proteome</keyword>
<gene>
    <name evidence="3" type="ORF">FisN_15Hh196</name>
</gene>